<reference evidence="4 5" key="1">
    <citation type="submission" date="2020-08" db="EMBL/GenBank/DDBJ databases">
        <title>Genomic Encyclopedia of Type Strains, Phase IV (KMG-IV): sequencing the most valuable type-strain genomes for metagenomic binning, comparative biology and taxonomic classification.</title>
        <authorList>
            <person name="Goeker M."/>
        </authorList>
    </citation>
    <scope>NUCLEOTIDE SEQUENCE [LARGE SCALE GENOMIC DNA]</scope>
    <source>
        <strain evidence="4 5">DSM 19979</strain>
    </source>
</reference>
<feature type="chain" id="PRO_5032829466" description="VWFA domain-containing protein" evidence="2">
    <location>
        <begin position="23"/>
        <end position="664"/>
    </location>
</feature>
<gene>
    <name evidence="4" type="ORF">GGQ83_001740</name>
</gene>
<feature type="region of interest" description="Disordered" evidence="1">
    <location>
        <begin position="270"/>
        <end position="293"/>
    </location>
</feature>
<dbReference type="PROSITE" id="PS50234">
    <property type="entry name" value="VWFA"/>
    <property type="match status" value="1"/>
</dbReference>
<dbReference type="Gene3D" id="3.40.50.410">
    <property type="entry name" value="von Willebrand factor, type A domain"/>
    <property type="match status" value="1"/>
</dbReference>
<organism evidence="4 5">
    <name type="scientific">Roseococcus suduntuyensis</name>
    <dbReference type="NCBI Taxonomy" id="455361"/>
    <lineage>
        <taxon>Bacteria</taxon>
        <taxon>Pseudomonadati</taxon>
        <taxon>Pseudomonadota</taxon>
        <taxon>Alphaproteobacteria</taxon>
        <taxon>Acetobacterales</taxon>
        <taxon>Roseomonadaceae</taxon>
        <taxon>Roseococcus</taxon>
    </lineage>
</organism>
<proteinExistence type="predicted"/>
<dbReference type="RefSeq" id="WP_207017959.1">
    <property type="nucleotide sequence ID" value="NZ_JACIDJ010000002.1"/>
</dbReference>
<evidence type="ECO:0000259" key="3">
    <source>
        <dbReference type="PROSITE" id="PS50234"/>
    </source>
</evidence>
<comment type="caution">
    <text evidence="4">The sequence shown here is derived from an EMBL/GenBank/DDBJ whole genome shotgun (WGS) entry which is preliminary data.</text>
</comment>
<keyword evidence="5" id="KW-1185">Reference proteome</keyword>
<name>A0A840ACU6_9PROT</name>
<feature type="domain" description="VWFA" evidence="3">
    <location>
        <begin position="27"/>
        <end position="204"/>
    </location>
</feature>
<dbReference type="SUPFAM" id="SSF53300">
    <property type="entry name" value="vWA-like"/>
    <property type="match status" value="1"/>
</dbReference>
<dbReference type="SMART" id="SM00327">
    <property type="entry name" value="VWA"/>
    <property type="match status" value="1"/>
</dbReference>
<dbReference type="InterPro" id="IPR036465">
    <property type="entry name" value="vWFA_dom_sf"/>
</dbReference>
<dbReference type="EMBL" id="JACIDJ010000002">
    <property type="protein sequence ID" value="MBB3898303.1"/>
    <property type="molecule type" value="Genomic_DNA"/>
</dbReference>
<keyword evidence="2" id="KW-0732">Signal</keyword>
<accession>A0A840ACU6</accession>
<dbReference type="InterPro" id="IPR002035">
    <property type="entry name" value="VWF_A"/>
</dbReference>
<dbReference type="AlphaFoldDB" id="A0A840ACU6"/>
<sequence length="664" mass="70931">MKPHALFLGAAMALGASPAAMAERVGVLVFDASGSMWNRVEGNRTRIEVARDVVGDYFTRRDQSVPLAVIAYGHNRRGDCRDIEVIAPMGRAAGGTLAQRLRALTPRGMTPLTDSLRQARAQIPATAESADIILVTDGLETCQGDPCALAAEFAAEGINIRAHVVGFGLSRTEVQALSCITEQTGGRLFETNSGAELAEALREVSAAVPPPAVAPPVVAPTPPPPEREAAFDLDARAEAGFTYSIRWRGEARNVDYMGFVQRGADRAPSSAGFNVIGGTSARPNNPARRRAPEQPGEYDLIIRGAHGVIIARQAVEVVAPSMGFDPVGSVAPGSSFVFVYRGPDQASERIVIARPGDPPAQYGPNWNFALSTRGRARLRVPTEPGEYEVRYLNASRTEVMFARRFGVGVPFEDADTTNVAALAAQAAAATRAAPEQDNLPEVEARFRLPDGVPPGPVTWSAVPLDPDLPPEAWAPQEASVVGEGRFAPGRYRVTAIAPGEVEFTADVEILPGQENVFTVQMVPVPEEVRHESPLNGQWRLFMIPPHTNPTPPIPMLDVQMRREGMDGPITGRFELLPALGGTQLAGTTGPLGEPSQDSHGLLRFNICPCEGVPGQFRVSMRPYGVGFAGSLSAGRRGFRAALWPADLPLPDLDPLKEALHGPRP</sequence>
<evidence type="ECO:0000256" key="2">
    <source>
        <dbReference type="SAM" id="SignalP"/>
    </source>
</evidence>
<evidence type="ECO:0000313" key="4">
    <source>
        <dbReference type="EMBL" id="MBB3898303.1"/>
    </source>
</evidence>
<evidence type="ECO:0000256" key="1">
    <source>
        <dbReference type="SAM" id="MobiDB-lite"/>
    </source>
</evidence>
<protein>
    <recommendedName>
        <fullName evidence="3">VWFA domain-containing protein</fullName>
    </recommendedName>
</protein>
<feature type="signal peptide" evidence="2">
    <location>
        <begin position="1"/>
        <end position="22"/>
    </location>
</feature>
<dbReference type="Proteomes" id="UP000553193">
    <property type="component" value="Unassembled WGS sequence"/>
</dbReference>
<dbReference type="Pfam" id="PF13519">
    <property type="entry name" value="VWA_2"/>
    <property type="match status" value="1"/>
</dbReference>
<evidence type="ECO:0000313" key="5">
    <source>
        <dbReference type="Proteomes" id="UP000553193"/>
    </source>
</evidence>